<organism evidence="3 4">
    <name type="scientific">Helobdella robusta</name>
    <name type="common">Californian leech</name>
    <dbReference type="NCBI Taxonomy" id="6412"/>
    <lineage>
        <taxon>Eukaryota</taxon>
        <taxon>Metazoa</taxon>
        <taxon>Spiralia</taxon>
        <taxon>Lophotrochozoa</taxon>
        <taxon>Annelida</taxon>
        <taxon>Clitellata</taxon>
        <taxon>Hirudinea</taxon>
        <taxon>Rhynchobdellida</taxon>
        <taxon>Glossiphoniidae</taxon>
        <taxon>Helobdella</taxon>
    </lineage>
</organism>
<dbReference type="EnsemblMetazoa" id="HelroT164905">
    <property type="protein sequence ID" value="HelroP164905"/>
    <property type="gene ID" value="HelroG164905"/>
</dbReference>
<feature type="region of interest" description="Disordered" evidence="1">
    <location>
        <begin position="53"/>
        <end position="74"/>
    </location>
</feature>
<dbReference type="EMBL" id="KB097639">
    <property type="protein sequence ID" value="ESN92789.1"/>
    <property type="molecule type" value="Genomic_DNA"/>
</dbReference>
<dbReference type="KEGG" id="hro:HELRODRAFT_164905"/>
<dbReference type="AlphaFoldDB" id="T1EVY3"/>
<dbReference type="HOGENOM" id="CLU_064172_2_0_1"/>
<dbReference type="InParanoid" id="T1EVY3"/>
<evidence type="ECO:0000313" key="4">
    <source>
        <dbReference type="Proteomes" id="UP000015101"/>
    </source>
</evidence>
<reference evidence="4" key="1">
    <citation type="submission" date="2012-12" db="EMBL/GenBank/DDBJ databases">
        <authorList>
            <person name="Hellsten U."/>
            <person name="Grimwood J."/>
            <person name="Chapman J.A."/>
            <person name="Shapiro H."/>
            <person name="Aerts A."/>
            <person name="Otillar R.P."/>
            <person name="Terry A.Y."/>
            <person name="Boore J.L."/>
            <person name="Simakov O."/>
            <person name="Marletaz F."/>
            <person name="Cho S.-J."/>
            <person name="Edsinger-Gonzales E."/>
            <person name="Havlak P."/>
            <person name="Kuo D.-H."/>
            <person name="Larsson T."/>
            <person name="Lv J."/>
            <person name="Arendt D."/>
            <person name="Savage R."/>
            <person name="Osoegawa K."/>
            <person name="de Jong P."/>
            <person name="Lindberg D.R."/>
            <person name="Seaver E.C."/>
            <person name="Weisblat D.A."/>
            <person name="Putnam N.H."/>
            <person name="Grigoriev I.V."/>
            <person name="Rokhsar D.S."/>
        </authorList>
    </citation>
    <scope>NUCLEOTIDE SEQUENCE</scope>
</reference>
<dbReference type="EMBL" id="AMQM01001878">
    <property type="status" value="NOT_ANNOTATED_CDS"/>
    <property type="molecule type" value="Genomic_DNA"/>
</dbReference>
<evidence type="ECO:0000256" key="1">
    <source>
        <dbReference type="SAM" id="MobiDB-lite"/>
    </source>
</evidence>
<feature type="compositionally biased region" description="Low complexity" evidence="1">
    <location>
        <begin position="62"/>
        <end position="74"/>
    </location>
</feature>
<gene>
    <name evidence="3" type="primary">20200733</name>
    <name evidence="2" type="ORF">HELRODRAFT_164905</name>
</gene>
<feature type="region of interest" description="Disordered" evidence="1">
    <location>
        <begin position="1"/>
        <end position="32"/>
    </location>
</feature>
<feature type="compositionally biased region" description="Polar residues" evidence="1">
    <location>
        <begin position="15"/>
        <end position="29"/>
    </location>
</feature>
<proteinExistence type="predicted"/>
<keyword evidence="4" id="KW-1185">Reference proteome</keyword>
<dbReference type="CTD" id="20200733"/>
<name>T1EVY3_HELRO</name>
<evidence type="ECO:0000313" key="2">
    <source>
        <dbReference type="EMBL" id="ESN92789.1"/>
    </source>
</evidence>
<dbReference type="RefSeq" id="XP_009029089.1">
    <property type="nucleotide sequence ID" value="XM_009030841.1"/>
</dbReference>
<evidence type="ECO:0000313" key="3">
    <source>
        <dbReference type="EnsemblMetazoa" id="HelroP164905"/>
    </source>
</evidence>
<reference evidence="2 4" key="2">
    <citation type="journal article" date="2013" name="Nature">
        <title>Insights into bilaterian evolution from three spiralian genomes.</title>
        <authorList>
            <person name="Simakov O."/>
            <person name="Marletaz F."/>
            <person name="Cho S.J."/>
            <person name="Edsinger-Gonzales E."/>
            <person name="Havlak P."/>
            <person name="Hellsten U."/>
            <person name="Kuo D.H."/>
            <person name="Larsson T."/>
            <person name="Lv J."/>
            <person name="Arendt D."/>
            <person name="Savage R."/>
            <person name="Osoegawa K."/>
            <person name="de Jong P."/>
            <person name="Grimwood J."/>
            <person name="Chapman J.A."/>
            <person name="Shapiro H."/>
            <person name="Aerts A."/>
            <person name="Otillar R.P."/>
            <person name="Terry A.Y."/>
            <person name="Boore J.L."/>
            <person name="Grigoriev I.V."/>
            <person name="Lindberg D.R."/>
            <person name="Seaver E.C."/>
            <person name="Weisblat D.A."/>
            <person name="Putnam N.H."/>
            <person name="Rokhsar D.S."/>
        </authorList>
    </citation>
    <scope>NUCLEOTIDE SEQUENCE</scope>
</reference>
<reference evidence="3" key="3">
    <citation type="submission" date="2015-06" db="UniProtKB">
        <authorList>
            <consortium name="EnsemblMetazoa"/>
        </authorList>
    </citation>
    <scope>IDENTIFICATION</scope>
</reference>
<protein>
    <submittedName>
        <fullName evidence="2 3">Uncharacterized protein</fullName>
    </submittedName>
</protein>
<dbReference type="Proteomes" id="UP000015101">
    <property type="component" value="Unassembled WGS sequence"/>
</dbReference>
<dbReference type="GeneID" id="20200733"/>
<accession>T1EVY3</accession>
<sequence>MATADPPSESRKNVNNEIPATNNTQQDNMLQDKNRWSNRVTTPVENLPFSLVLRKNKRSRSDNSSTNRIETNSNNANRQNIINYSEVAKKVSNKIVGNKVSNNCKLKAEKQPIKKSFFMISNILQCHRDDVVEYLSTNGIKVISYFSVFKKSNNSIEGTKNNNDDEQSTIFRVCVESCDACKMKDPDVILKHIIVREWRFNQKKPEESNNVKHD</sequence>